<dbReference type="Proteomes" id="UP000540412">
    <property type="component" value="Unassembled WGS sequence"/>
</dbReference>
<dbReference type="GO" id="GO:0008168">
    <property type="term" value="F:methyltransferase activity"/>
    <property type="evidence" value="ECO:0007669"/>
    <property type="project" value="UniProtKB-KW"/>
</dbReference>
<dbReference type="PANTHER" id="PTHR43861:SF3">
    <property type="entry name" value="PUTATIVE (AFU_ORTHOLOGUE AFUA_2G14390)-RELATED"/>
    <property type="match status" value="1"/>
</dbReference>
<evidence type="ECO:0000313" key="3">
    <source>
        <dbReference type="EMBL" id="MBB5914081.1"/>
    </source>
</evidence>
<dbReference type="InterPro" id="IPR029063">
    <property type="entry name" value="SAM-dependent_MTases_sf"/>
</dbReference>
<sequence length="239" mass="25533">MEAADWDARYAQSELVWGAPPNGTVVEHVFGLERRTPLLPDAPGAEPPALPRALDLGCGEGRNALWLATHGWEVRAVDFSQVGIDKGRTVASRLSRSVRGRVTWQCADVTDPDAAGITGPFELILLAYLHLPAEQRRGLLQRLADMLSPGGTLLVLGHDSTNITEGHGGPQDPSILFTPNDIMADLAEGVDHIRIRVADRILRPTEAGDAIDALVVATRTVPDLEQQAVEAGPADSPLG</sequence>
<evidence type="ECO:0000313" key="4">
    <source>
        <dbReference type="Proteomes" id="UP000540412"/>
    </source>
</evidence>
<evidence type="ECO:0000259" key="2">
    <source>
        <dbReference type="Pfam" id="PF13649"/>
    </source>
</evidence>
<accession>A0A7W9PDB7</accession>
<dbReference type="AlphaFoldDB" id="A0A7W9PDB7"/>
<protein>
    <submittedName>
        <fullName evidence="3">SAM-dependent methyltransferase</fullName>
    </submittedName>
</protein>
<dbReference type="Pfam" id="PF13649">
    <property type="entry name" value="Methyltransf_25"/>
    <property type="match status" value="1"/>
</dbReference>
<proteinExistence type="predicted"/>
<feature type="domain" description="Methyltransferase" evidence="2">
    <location>
        <begin position="54"/>
        <end position="151"/>
    </location>
</feature>
<keyword evidence="1 3" id="KW-0808">Transferase</keyword>
<evidence type="ECO:0000256" key="1">
    <source>
        <dbReference type="ARBA" id="ARBA00022679"/>
    </source>
</evidence>
<organism evidence="3 4">
    <name type="scientific">Nocardia transvalensis</name>
    <dbReference type="NCBI Taxonomy" id="37333"/>
    <lineage>
        <taxon>Bacteria</taxon>
        <taxon>Bacillati</taxon>
        <taxon>Actinomycetota</taxon>
        <taxon>Actinomycetes</taxon>
        <taxon>Mycobacteriales</taxon>
        <taxon>Nocardiaceae</taxon>
        <taxon>Nocardia</taxon>
    </lineage>
</organism>
<dbReference type="CDD" id="cd02440">
    <property type="entry name" value="AdoMet_MTases"/>
    <property type="match status" value="1"/>
</dbReference>
<dbReference type="GO" id="GO:0032259">
    <property type="term" value="P:methylation"/>
    <property type="evidence" value="ECO:0007669"/>
    <property type="project" value="UniProtKB-KW"/>
</dbReference>
<gene>
    <name evidence="3" type="ORF">BJY24_002948</name>
</gene>
<keyword evidence="4" id="KW-1185">Reference proteome</keyword>
<dbReference type="Gene3D" id="3.40.50.150">
    <property type="entry name" value="Vaccinia Virus protein VP39"/>
    <property type="match status" value="1"/>
</dbReference>
<dbReference type="SUPFAM" id="SSF53335">
    <property type="entry name" value="S-adenosyl-L-methionine-dependent methyltransferases"/>
    <property type="match status" value="1"/>
</dbReference>
<name>A0A7W9PDB7_9NOCA</name>
<dbReference type="RefSeq" id="WP_051162816.1">
    <property type="nucleotide sequence ID" value="NZ_JACHIT010000001.1"/>
</dbReference>
<reference evidence="3 4" key="1">
    <citation type="submission" date="2020-08" db="EMBL/GenBank/DDBJ databases">
        <title>Sequencing the genomes of 1000 actinobacteria strains.</title>
        <authorList>
            <person name="Klenk H.-P."/>
        </authorList>
    </citation>
    <scope>NUCLEOTIDE SEQUENCE [LARGE SCALE GENOMIC DNA]</scope>
    <source>
        <strain evidence="3 4">DSM 43582</strain>
    </source>
</reference>
<dbReference type="EMBL" id="JACHIT010000001">
    <property type="protein sequence ID" value="MBB5914081.1"/>
    <property type="molecule type" value="Genomic_DNA"/>
</dbReference>
<dbReference type="PANTHER" id="PTHR43861">
    <property type="entry name" value="TRANS-ACONITATE 2-METHYLTRANSFERASE-RELATED"/>
    <property type="match status" value="1"/>
</dbReference>
<keyword evidence="3" id="KW-0489">Methyltransferase</keyword>
<dbReference type="InterPro" id="IPR041698">
    <property type="entry name" value="Methyltransf_25"/>
</dbReference>
<comment type="caution">
    <text evidence="3">The sequence shown here is derived from an EMBL/GenBank/DDBJ whole genome shotgun (WGS) entry which is preliminary data.</text>
</comment>